<feature type="transmembrane region" description="Helical" evidence="3">
    <location>
        <begin position="82"/>
        <end position="105"/>
    </location>
</feature>
<gene>
    <name evidence="4" type="ORF">K452DRAFT_326745</name>
</gene>
<dbReference type="Pfam" id="PF07690">
    <property type="entry name" value="MFS_1"/>
    <property type="match status" value="1"/>
</dbReference>
<keyword evidence="3" id="KW-0812">Transmembrane</keyword>
<feature type="transmembrane region" description="Helical" evidence="3">
    <location>
        <begin position="46"/>
        <end position="70"/>
    </location>
</feature>
<reference evidence="4" key="1">
    <citation type="journal article" date="2020" name="Stud. Mycol.">
        <title>101 Dothideomycetes genomes: a test case for predicting lifestyles and emergence of pathogens.</title>
        <authorList>
            <person name="Haridas S."/>
            <person name="Albert R."/>
            <person name="Binder M."/>
            <person name="Bloem J."/>
            <person name="Labutti K."/>
            <person name="Salamov A."/>
            <person name="Andreopoulos B."/>
            <person name="Baker S."/>
            <person name="Barry K."/>
            <person name="Bills G."/>
            <person name="Bluhm B."/>
            <person name="Cannon C."/>
            <person name="Castanera R."/>
            <person name="Culley D."/>
            <person name="Daum C."/>
            <person name="Ezra D."/>
            <person name="Gonzalez J."/>
            <person name="Henrissat B."/>
            <person name="Kuo A."/>
            <person name="Liang C."/>
            <person name="Lipzen A."/>
            <person name="Lutzoni F."/>
            <person name="Magnuson J."/>
            <person name="Mondo S."/>
            <person name="Nolan M."/>
            <person name="Ohm R."/>
            <person name="Pangilinan J."/>
            <person name="Park H.-J."/>
            <person name="Ramirez L."/>
            <person name="Alfaro M."/>
            <person name="Sun H."/>
            <person name="Tritt A."/>
            <person name="Yoshinaga Y."/>
            <person name="Zwiers L.-H."/>
            <person name="Turgeon B."/>
            <person name="Goodwin S."/>
            <person name="Spatafora J."/>
            <person name="Crous P."/>
            <person name="Grigoriev I."/>
        </authorList>
    </citation>
    <scope>NUCLEOTIDE SEQUENCE</scope>
    <source>
        <strain evidence="4">CBS 121167</strain>
    </source>
</reference>
<protein>
    <recommendedName>
        <fullName evidence="6">Major facilitator superfamily (MFS) profile domain-containing protein</fullName>
    </recommendedName>
</protein>
<dbReference type="OrthoDB" id="2213137at2759"/>
<dbReference type="GO" id="GO:0022857">
    <property type="term" value="F:transmembrane transporter activity"/>
    <property type="evidence" value="ECO:0007669"/>
    <property type="project" value="InterPro"/>
</dbReference>
<dbReference type="GO" id="GO:0016020">
    <property type="term" value="C:membrane"/>
    <property type="evidence" value="ECO:0007669"/>
    <property type="project" value="UniProtKB-SubCell"/>
</dbReference>
<dbReference type="PANTHER" id="PTHR11360">
    <property type="entry name" value="MONOCARBOXYLATE TRANSPORTER"/>
    <property type="match status" value="1"/>
</dbReference>
<dbReference type="Gene3D" id="1.20.1250.20">
    <property type="entry name" value="MFS general substrate transporter like domains"/>
    <property type="match status" value="2"/>
</dbReference>
<dbReference type="GeneID" id="54302361"/>
<evidence type="ECO:0008006" key="6">
    <source>
        <dbReference type="Google" id="ProtNLM"/>
    </source>
</evidence>
<feature type="transmembrane region" description="Helical" evidence="3">
    <location>
        <begin position="314"/>
        <end position="335"/>
    </location>
</feature>
<feature type="transmembrane region" description="Helical" evidence="3">
    <location>
        <begin position="117"/>
        <end position="136"/>
    </location>
</feature>
<evidence type="ECO:0000256" key="3">
    <source>
        <dbReference type="SAM" id="Phobius"/>
    </source>
</evidence>
<evidence type="ECO:0000256" key="2">
    <source>
        <dbReference type="ARBA" id="ARBA00006727"/>
    </source>
</evidence>
<dbReference type="InterPro" id="IPR036259">
    <property type="entry name" value="MFS_trans_sf"/>
</dbReference>
<feature type="transmembrane region" description="Helical" evidence="3">
    <location>
        <begin position="210"/>
        <end position="226"/>
    </location>
</feature>
<dbReference type="EMBL" id="ML995486">
    <property type="protein sequence ID" value="KAF2141627.1"/>
    <property type="molecule type" value="Genomic_DNA"/>
</dbReference>
<feature type="transmembrane region" description="Helical" evidence="3">
    <location>
        <begin position="284"/>
        <end position="307"/>
    </location>
</feature>
<comment type="similarity">
    <text evidence="2">Belongs to the major facilitator superfamily. Monocarboxylate porter (TC 2.A.1.13) family.</text>
</comment>
<dbReference type="InterPro" id="IPR011701">
    <property type="entry name" value="MFS"/>
</dbReference>
<feature type="transmembrane region" description="Helical" evidence="3">
    <location>
        <begin position="247"/>
        <end position="272"/>
    </location>
</feature>
<organism evidence="4 5">
    <name type="scientific">Aplosporella prunicola CBS 121167</name>
    <dbReference type="NCBI Taxonomy" id="1176127"/>
    <lineage>
        <taxon>Eukaryota</taxon>
        <taxon>Fungi</taxon>
        <taxon>Dikarya</taxon>
        <taxon>Ascomycota</taxon>
        <taxon>Pezizomycotina</taxon>
        <taxon>Dothideomycetes</taxon>
        <taxon>Dothideomycetes incertae sedis</taxon>
        <taxon>Botryosphaeriales</taxon>
        <taxon>Aplosporellaceae</taxon>
        <taxon>Aplosporella</taxon>
    </lineage>
</organism>
<keyword evidence="3" id="KW-1133">Transmembrane helix</keyword>
<feature type="transmembrane region" description="Helical" evidence="3">
    <location>
        <begin position="142"/>
        <end position="163"/>
    </location>
</feature>
<evidence type="ECO:0000313" key="5">
    <source>
        <dbReference type="Proteomes" id="UP000799438"/>
    </source>
</evidence>
<dbReference type="Proteomes" id="UP000799438">
    <property type="component" value="Unassembled WGS sequence"/>
</dbReference>
<sequence>MLELRALGRSAENTDNDDGTSTPTFQDAHADHIEFQLPPVDRGKDAWLFLAACFAIEALVWGFGFTFGVFQDYYSSHEPFAGSANIAVVGTCAMGIMYLDLPIVFPALQAFPRFKRWASSVGLVIMCLGLALSTFSTTVAHLIITQGIAYAVGGSLVYAPTILYMEEWFVTRKGFAFGIMWAGTGISGVILPFLLQWLLDTYGWQTTLRIWSISVFILIAPLLYYVKPRLPLSQAPRTRRFDVTFLWSAPFPLLQAGNILEALGFFLPSIYLPTYARSVLHANAVLSTLTIVLFNLSSVLGCIAMGAMIDRLDVVTCILISTLGSTVGVFLLWGGALNLPLLYVFCIVYGLFAGSFTSTWPGVMRDVVVRKNGSVDPCLVFACLAAGRGIGNVSSGPLSEALVQAGKWSAGWAFGTGFGSLIVFTGVSAALGGLSVLGRCAKRGL</sequence>
<evidence type="ECO:0000313" key="4">
    <source>
        <dbReference type="EMBL" id="KAF2141627.1"/>
    </source>
</evidence>
<dbReference type="RefSeq" id="XP_033397339.1">
    <property type="nucleotide sequence ID" value="XM_033544865.1"/>
</dbReference>
<feature type="transmembrane region" description="Helical" evidence="3">
    <location>
        <begin position="175"/>
        <end position="198"/>
    </location>
</feature>
<keyword evidence="5" id="KW-1185">Reference proteome</keyword>
<accession>A0A6A6BFD4</accession>
<dbReference type="PANTHER" id="PTHR11360:SF287">
    <property type="entry name" value="MFS MONOCARBOXYLATE TRANSPORTER"/>
    <property type="match status" value="1"/>
</dbReference>
<feature type="transmembrane region" description="Helical" evidence="3">
    <location>
        <begin position="341"/>
        <end position="363"/>
    </location>
</feature>
<dbReference type="InterPro" id="IPR050327">
    <property type="entry name" value="Proton-linked_MCT"/>
</dbReference>
<comment type="subcellular location">
    <subcellularLocation>
        <location evidence="1">Membrane</location>
        <topology evidence="1">Multi-pass membrane protein</topology>
    </subcellularLocation>
</comment>
<feature type="transmembrane region" description="Helical" evidence="3">
    <location>
        <begin position="411"/>
        <end position="437"/>
    </location>
</feature>
<name>A0A6A6BFD4_9PEZI</name>
<dbReference type="AlphaFoldDB" id="A0A6A6BFD4"/>
<proteinExistence type="inferred from homology"/>
<evidence type="ECO:0000256" key="1">
    <source>
        <dbReference type="ARBA" id="ARBA00004141"/>
    </source>
</evidence>
<keyword evidence="3" id="KW-0472">Membrane</keyword>
<dbReference type="SUPFAM" id="SSF103473">
    <property type="entry name" value="MFS general substrate transporter"/>
    <property type="match status" value="1"/>
</dbReference>